<dbReference type="AlphaFoldDB" id="A0A2X2E7I8"/>
<proteinExistence type="predicted"/>
<dbReference type="RefSeq" id="WP_010797146.1">
    <property type="nucleotide sequence ID" value="NZ_CP069262.1"/>
</dbReference>
<dbReference type="GO" id="GO:0005840">
    <property type="term" value="C:ribosome"/>
    <property type="evidence" value="ECO:0007669"/>
    <property type="project" value="UniProtKB-KW"/>
</dbReference>
<sequence>MESRPPLPPFTQETARQKVRAAEDGWNGRDPHKVAQAYSNDSVWRNRAEFIKGREAIVDFLTRKWQRELDYRLIKELWAHEGNRIAVRFAYEWHDDSGNWFRAYGNENWAFNEQGLMVERHASINDLPITEAERLFRWPQGRRPDDHPGLSDLGL</sequence>
<gene>
    <name evidence="2" type="ORF">IRZ65_02470</name>
    <name evidence="3" type="ORF">NCTC11842_00777</name>
</gene>
<dbReference type="InterPro" id="IPR032710">
    <property type="entry name" value="NTF2-like_dom_sf"/>
</dbReference>
<accession>A0A2X2E7I8</accession>
<dbReference type="PANTHER" id="PTHR31757:SF0">
    <property type="entry name" value="SLL0781 PROTEIN"/>
    <property type="match status" value="1"/>
</dbReference>
<evidence type="ECO:0000313" key="2">
    <source>
        <dbReference type="EMBL" id="MBF8639546.1"/>
    </source>
</evidence>
<dbReference type="Proteomes" id="UP000250443">
    <property type="component" value="Unassembled WGS sequence"/>
</dbReference>
<reference evidence="2 5" key="2">
    <citation type="submission" date="2020-10" db="EMBL/GenBank/DDBJ databases">
        <title>Genome sequences of Pseudomonas isolates.</title>
        <authorList>
            <person name="Wessels L."/>
            <person name="Reich F."/>
            <person name="Hammerl J."/>
        </authorList>
    </citation>
    <scope>NUCLEOTIDE SEQUENCE [LARGE SCALE GENOMIC DNA]</scope>
    <source>
        <strain evidence="2 5">20-MO00624-0</strain>
    </source>
</reference>
<keyword evidence="3" id="KW-0689">Ribosomal protein</keyword>
<reference evidence="3 4" key="1">
    <citation type="submission" date="2018-06" db="EMBL/GenBank/DDBJ databases">
        <authorList>
            <consortium name="Pathogen Informatics"/>
            <person name="Doyle S."/>
        </authorList>
    </citation>
    <scope>NUCLEOTIDE SEQUENCE [LARGE SCALE GENOMIC DNA]</scope>
    <source>
        <strain evidence="3 4">NCTC11842</strain>
    </source>
</reference>
<evidence type="ECO:0000313" key="4">
    <source>
        <dbReference type="Proteomes" id="UP000250443"/>
    </source>
</evidence>
<evidence type="ECO:0000313" key="5">
    <source>
        <dbReference type="Proteomes" id="UP000626180"/>
    </source>
</evidence>
<dbReference type="SUPFAM" id="SSF54427">
    <property type="entry name" value="NTF2-like"/>
    <property type="match status" value="1"/>
</dbReference>
<dbReference type="Gene3D" id="3.10.450.50">
    <property type="match status" value="1"/>
</dbReference>
<protein>
    <submittedName>
        <fullName evidence="3">50S ribosomal protein L21</fullName>
    </submittedName>
    <submittedName>
        <fullName evidence="2">Nuclear transport factor 2 family protein</fullName>
    </submittedName>
</protein>
<evidence type="ECO:0000256" key="1">
    <source>
        <dbReference type="SAM" id="MobiDB-lite"/>
    </source>
</evidence>
<dbReference type="PANTHER" id="PTHR31757">
    <property type="entry name" value="SLL0781 PROTEIN"/>
    <property type="match status" value="1"/>
</dbReference>
<organism evidence="3 4">
    <name type="scientific">Pseudomonas luteola</name>
    <dbReference type="NCBI Taxonomy" id="47886"/>
    <lineage>
        <taxon>Bacteria</taxon>
        <taxon>Pseudomonadati</taxon>
        <taxon>Pseudomonadota</taxon>
        <taxon>Gammaproteobacteria</taxon>
        <taxon>Pseudomonadales</taxon>
        <taxon>Pseudomonadaceae</taxon>
        <taxon>Pseudomonas</taxon>
    </lineage>
</organism>
<dbReference type="EMBL" id="UAUF01000008">
    <property type="protein sequence ID" value="SPZ02740.1"/>
    <property type="molecule type" value="Genomic_DNA"/>
</dbReference>
<keyword evidence="5" id="KW-1185">Reference proteome</keyword>
<dbReference type="InterPro" id="IPR009783">
    <property type="entry name" value="DUF1348"/>
</dbReference>
<feature type="region of interest" description="Disordered" evidence="1">
    <location>
        <begin position="1"/>
        <end position="27"/>
    </location>
</feature>
<keyword evidence="3" id="KW-0687">Ribonucleoprotein</keyword>
<dbReference type="EMBL" id="JADMCD010000001">
    <property type="protein sequence ID" value="MBF8639546.1"/>
    <property type="molecule type" value="Genomic_DNA"/>
</dbReference>
<evidence type="ECO:0000313" key="3">
    <source>
        <dbReference type="EMBL" id="SPZ02740.1"/>
    </source>
</evidence>
<dbReference type="Pfam" id="PF07080">
    <property type="entry name" value="DUF1348"/>
    <property type="match status" value="1"/>
</dbReference>
<name>A0A2X2E7I8_PSELU</name>
<dbReference type="Proteomes" id="UP000626180">
    <property type="component" value="Unassembled WGS sequence"/>
</dbReference>